<gene>
    <name evidence="1" type="ORF">RJ641_025869</name>
</gene>
<reference evidence="1 2" key="1">
    <citation type="submission" date="2023-12" db="EMBL/GenBank/DDBJ databases">
        <title>A high-quality genome assembly for Dillenia turbinata (Dilleniales).</title>
        <authorList>
            <person name="Chanderbali A."/>
        </authorList>
    </citation>
    <scope>NUCLEOTIDE SEQUENCE [LARGE SCALE GENOMIC DNA]</scope>
    <source>
        <strain evidence="1">LSX21</strain>
        <tissue evidence="1">Leaf</tissue>
    </source>
</reference>
<evidence type="ECO:0000313" key="1">
    <source>
        <dbReference type="EMBL" id="KAK6944767.1"/>
    </source>
</evidence>
<evidence type="ECO:0000313" key="2">
    <source>
        <dbReference type="Proteomes" id="UP001370490"/>
    </source>
</evidence>
<dbReference type="EMBL" id="JBAMMX010000003">
    <property type="protein sequence ID" value="KAK6944767.1"/>
    <property type="molecule type" value="Genomic_DNA"/>
</dbReference>
<protein>
    <submittedName>
        <fullName evidence="1">Uncharacterized protein</fullName>
    </submittedName>
</protein>
<dbReference type="Proteomes" id="UP001370490">
    <property type="component" value="Unassembled WGS sequence"/>
</dbReference>
<accession>A0AAN8WAK8</accession>
<comment type="caution">
    <text evidence="1">The sequence shown here is derived from an EMBL/GenBank/DDBJ whole genome shotgun (WGS) entry which is preliminary data.</text>
</comment>
<organism evidence="1 2">
    <name type="scientific">Dillenia turbinata</name>
    <dbReference type="NCBI Taxonomy" id="194707"/>
    <lineage>
        <taxon>Eukaryota</taxon>
        <taxon>Viridiplantae</taxon>
        <taxon>Streptophyta</taxon>
        <taxon>Embryophyta</taxon>
        <taxon>Tracheophyta</taxon>
        <taxon>Spermatophyta</taxon>
        <taxon>Magnoliopsida</taxon>
        <taxon>eudicotyledons</taxon>
        <taxon>Gunneridae</taxon>
        <taxon>Pentapetalae</taxon>
        <taxon>Dilleniales</taxon>
        <taxon>Dilleniaceae</taxon>
        <taxon>Dillenia</taxon>
    </lineage>
</organism>
<keyword evidence="2" id="KW-1185">Reference proteome</keyword>
<sequence length="115" mass="11744">MTPSTTPPATMLSKKLFSDGVTPEAASATSGITMEAVIAAAVAPAIAFSFIEEAFTWNLPPVFAASIAFDGLTDSGLKNASEPCSLFWMVEVNGKAIMTAEVEAIDVSSPSGNAG</sequence>
<name>A0AAN8WAK8_9MAGN</name>
<dbReference type="AlphaFoldDB" id="A0AAN8WAK8"/>
<proteinExistence type="predicted"/>